<name>A0A811NFC6_9POAL</name>
<dbReference type="InterPro" id="IPR055411">
    <property type="entry name" value="LRR_FXL15/At3g58940/PEG3-like"/>
</dbReference>
<dbReference type="CDD" id="cd22160">
    <property type="entry name" value="F-box_AtFBL13-like"/>
    <property type="match status" value="1"/>
</dbReference>
<accession>A0A811NFC6</accession>
<gene>
    <name evidence="3" type="ORF">NCGR_LOCUS13844</name>
</gene>
<dbReference type="InterPro" id="IPR032675">
    <property type="entry name" value="LRR_dom_sf"/>
</dbReference>
<dbReference type="PANTHER" id="PTHR32141">
    <property type="match status" value="1"/>
</dbReference>
<dbReference type="InterPro" id="IPR053781">
    <property type="entry name" value="F-box_AtFBL13-like"/>
</dbReference>
<reference evidence="3" key="1">
    <citation type="submission" date="2020-10" db="EMBL/GenBank/DDBJ databases">
        <authorList>
            <person name="Han B."/>
            <person name="Lu T."/>
            <person name="Zhao Q."/>
            <person name="Huang X."/>
            <person name="Zhao Y."/>
        </authorList>
    </citation>
    <scope>NUCLEOTIDE SEQUENCE</scope>
</reference>
<dbReference type="EMBL" id="CAJGYO010000003">
    <property type="protein sequence ID" value="CAD6220322.1"/>
    <property type="molecule type" value="Genomic_DNA"/>
</dbReference>
<dbReference type="SUPFAM" id="SSF81383">
    <property type="entry name" value="F-box domain"/>
    <property type="match status" value="1"/>
</dbReference>
<dbReference type="OrthoDB" id="693675at2759"/>
<evidence type="ECO:0000313" key="4">
    <source>
        <dbReference type="Proteomes" id="UP000604825"/>
    </source>
</evidence>
<sequence length="574" mass="62249">MELLCPSAKRRRSEDLAADEAQPRATEATEAANLEPTTHSKEPPPPPPSEAAAGGGGGGGKDDVDRISGLPDAVLGEIVSLLSTKEAARTQILASRWRHVWLASPLVLNGTDLSTEPKAYPRDDKKFNAANEALASAVSRILSAHLGPGRRFCVPPHFLQDRPATVDAWLSSPALANLQELDFWDMKYWYRQPSPLAPPPASTFRFSATLRVATFGKCELLDSSVEGIHFPHLKQLGLEDVSISEGSLHTIISSCPVLECLLLRDIFGVGCLRISSSSLRSIGVGVGCLRENLQFLQEVIIVDAPCLERFLYLGKPMNLTVISAPKLETLGCLIDEWSHPPWLVFGTASIQGLKVVSLTTALSNVKTLAVASDFIDLDMVIELMKCFPCLEKLYIKMFLLMVSWRNPGPLALLSRAKIQVQTFYIRHLVSETEHKHGSNYHLQCPQSTQVRGTILMNWTPQKCGPVMNSTMTGYQKADLLLSCKLQIFSSRIVGVAIAAPLKLTSRHTTAAAALPRHAAQSGCLTIFAARSGCLVPMSMSSKSDSIPSPSSEIGKIQAGEEGGSRRLNAPELSS</sequence>
<dbReference type="InterPro" id="IPR055302">
    <property type="entry name" value="F-box_dom-containing"/>
</dbReference>
<evidence type="ECO:0000259" key="2">
    <source>
        <dbReference type="Pfam" id="PF24758"/>
    </source>
</evidence>
<feature type="compositionally biased region" description="Low complexity" evidence="1">
    <location>
        <begin position="540"/>
        <end position="551"/>
    </location>
</feature>
<keyword evidence="4" id="KW-1185">Reference proteome</keyword>
<dbReference type="Proteomes" id="UP000604825">
    <property type="component" value="Unassembled WGS sequence"/>
</dbReference>
<comment type="caution">
    <text evidence="3">The sequence shown here is derived from an EMBL/GenBank/DDBJ whole genome shotgun (WGS) entry which is preliminary data.</text>
</comment>
<dbReference type="SUPFAM" id="SSF52047">
    <property type="entry name" value="RNI-like"/>
    <property type="match status" value="1"/>
</dbReference>
<protein>
    <recommendedName>
        <fullName evidence="2">F-box/LRR-repeat protein 15/At3g58940/PEG3-like LRR domain-containing protein</fullName>
    </recommendedName>
</protein>
<evidence type="ECO:0000256" key="1">
    <source>
        <dbReference type="SAM" id="MobiDB-lite"/>
    </source>
</evidence>
<dbReference type="PANTHER" id="PTHR32141:SF123">
    <property type="entry name" value="F-BOX DOMAIN-CONTAINING PROTEIN"/>
    <property type="match status" value="1"/>
</dbReference>
<evidence type="ECO:0000313" key="3">
    <source>
        <dbReference type="EMBL" id="CAD6220322.1"/>
    </source>
</evidence>
<dbReference type="AlphaFoldDB" id="A0A811NFC6"/>
<dbReference type="Gene3D" id="3.80.10.10">
    <property type="entry name" value="Ribonuclease Inhibitor"/>
    <property type="match status" value="1"/>
</dbReference>
<dbReference type="InterPro" id="IPR036047">
    <property type="entry name" value="F-box-like_dom_sf"/>
</dbReference>
<feature type="region of interest" description="Disordered" evidence="1">
    <location>
        <begin position="1"/>
        <end position="67"/>
    </location>
</feature>
<dbReference type="Pfam" id="PF24758">
    <property type="entry name" value="LRR_At5g56370"/>
    <property type="match status" value="1"/>
</dbReference>
<proteinExistence type="predicted"/>
<organism evidence="3 4">
    <name type="scientific">Miscanthus lutarioriparius</name>
    <dbReference type="NCBI Taxonomy" id="422564"/>
    <lineage>
        <taxon>Eukaryota</taxon>
        <taxon>Viridiplantae</taxon>
        <taxon>Streptophyta</taxon>
        <taxon>Embryophyta</taxon>
        <taxon>Tracheophyta</taxon>
        <taxon>Spermatophyta</taxon>
        <taxon>Magnoliopsida</taxon>
        <taxon>Liliopsida</taxon>
        <taxon>Poales</taxon>
        <taxon>Poaceae</taxon>
        <taxon>PACMAD clade</taxon>
        <taxon>Panicoideae</taxon>
        <taxon>Andropogonodae</taxon>
        <taxon>Andropogoneae</taxon>
        <taxon>Saccharinae</taxon>
        <taxon>Miscanthus</taxon>
    </lineage>
</organism>
<feature type="domain" description="F-box/LRR-repeat protein 15/At3g58940/PEG3-like LRR" evidence="2">
    <location>
        <begin position="166"/>
        <end position="395"/>
    </location>
</feature>
<feature type="region of interest" description="Disordered" evidence="1">
    <location>
        <begin position="540"/>
        <end position="574"/>
    </location>
</feature>